<sequence>MQAMKPMAFRAERPLHLPVAGDLDTTSDIPIPGARLARGRTSWASKASLEPGLLRGLKSPFSGTLARHRGPAH</sequence>
<name>A0ACB7VQJ1_DIOAL</name>
<organism evidence="1 2">
    <name type="scientific">Dioscorea alata</name>
    <name type="common">Purple yam</name>
    <dbReference type="NCBI Taxonomy" id="55571"/>
    <lineage>
        <taxon>Eukaryota</taxon>
        <taxon>Viridiplantae</taxon>
        <taxon>Streptophyta</taxon>
        <taxon>Embryophyta</taxon>
        <taxon>Tracheophyta</taxon>
        <taxon>Spermatophyta</taxon>
        <taxon>Magnoliopsida</taxon>
        <taxon>Liliopsida</taxon>
        <taxon>Dioscoreales</taxon>
        <taxon>Dioscoreaceae</taxon>
        <taxon>Dioscorea</taxon>
    </lineage>
</organism>
<accession>A0ACB7VQJ1</accession>
<dbReference type="EMBL" id="CM037017">
    <property type="protein sequence ID" value="KAH7676672.1"/>
    <property type="molecule type" value="Genomic_DNA"/>
</dbReference>
<keyword evidence="2" id="KW-1185">Reference proteome</keyword>
<dbReference type="Proteomes" id="UP000827976">
    <property type="component" value="Chromosome 7"/>
</dbReference>
<comment type="caution">
    <text evidence="1">The sequence shown here is derived from an EMBL/GenBank/DDBJ whole genome shotgun (WGS) entry which is preliminary data.</text>
</comment>
<protein>
    <submittedName>
        <fullName evidence="1">Uncharacterized protein</fullName>
    </submittedName>
</protein>
<proteinExistence type="predicted"/>
<reference evidence="2" key="1">
    <citation type="journal article" date="2022" name="Nat. Commun.">
        <title>Chromosome evolution and the genetic basis of agronomically important traits in greater yam.</title>
        <authorList>
            <person name="Bredeson J.V."/>
            <person name="Lyons J.B."/>
            <person name="Oniyinde I.O."/>
            <person name="Okereke N.R."/>
            <person name="Kolade O."/>
            <person name="Nnabue I."/>
            <person name="Nwadili C.O."/>
            <person name="Hribova E."/>
            <person name="Parker M."/>
            <person name="Nwogha J."/>
            <person name="Shu S."/>
            <person name="Carlson J."/>
            <person name="Kariba R."/>
            <person name="Muthemba S."/>
            <person name="Knop K."/>
            <person name="Barton G.J."/>
            <person name="Sherwood A.V."/>
            <person name="Lopez-Montes A."/>
            <person name="Asiedu R."/>
            <person name="Jamnadass R."/>
            <person name="Muchugi A."/>
            <person name="Goodstein D."/>
            <person name="Egesi C.N."/>
            <person name="Featherston J."/>
            <person name="Asfaw A."/>
            <person name="Simpson G.G."/>
            <person name="Dolezel J."/>
            <person name="Hendre P.S."/>
            <person name="Van Deynze A."/>
            <person name="Kumar P.L."/>
            <person name="Obidiegwu J.E."/>
            <person name="Bhattacharjee R."/>
            <person name="Rokhsar D.S."/>
        </authorList>
    </citation>
    <scope>NUCLEOTIDE SEQUENCE [LARGE SCALE GENOMIC DNA]</scope>
    <source>
        <strain evidence="2">cv. TDa95/00328</strain>
    </source>
</reference>
<evidence type="ECO:0000313" key="1">
    <source>
        <dbReference type="EMBL" id="KAH7676672.1"/>
    </source>
</evidence>
<gene>
    <name evidence="1" type="ORF">IHE45_07G032300</name>
</gene>
<evidence type="ECO:0000313" key="2">
    <source>
        <dbReference type="Proteomes" id="UP000827976"/>
    </source>
</evidence>